<protein>
    <recommendedName>
        <fullName evidence="3">Glycerophosphoryl diester phosphodiesterase membrane domain-containing protein</fullName>
    </recommendedName>
</protein>
<evidence type="ECO:0000256" key="1">
    <source>
        <dbReference type="SAM" id="Phobius"/>
    </source>
</evidence>
<keyword evidence="1" id="KW-1133">Transmembrane helix</keyword>
<reference evidence="2" key="1">
    <citation type="journal article" date="2014" name="Front. Microbiol.">
        <title>High frequency of phylogenetically diverse reductive dehalogenase-homologous genes in deep subseafloor sedimentary metagenomes.</title>
        <authorList>
            <person name="Kawai M."/>
            <person name="Futagami T."/>
            <person name="Toyoda A."/>
            <person name="Takaki Y."/>
            <person name="Nishi S."/>
            <person name="Hori S."/>
            <person name="Arai W."/>
            <person name="Tsubouchi T."/>
            <person name="Morono Y."/>
            <person name="Uchiyama I."/>
            <person name="Ito T."/>
            <person name="Fujiyama A."/>
            <person name="Inagaki F."/>
            <person name="Takami H."/>
        </authorList>
    </citation>
    <scope>NUCLEOTIDE SEQUENCE</scope>
    <source>
        <strain evidence="2">Expedition CK06-06</strain>
    </source>
</reference>
<feature type="transmembrane region" description="Helical" evidence="1">
    <location>
        <begin position="125"/>
        <end position="156"/>
    </location>
</feature>
<feature type="transmembrane region" description="Helical" evidence="1">
    <location>
        <begin position="6"/>
        <end position="29"/>
    </location>
</feature>
<evidence type="ECO:0008006" key="3">
    <source>
        <dbReference type="Google" id="ProtNLM"/>
    </source>
</evidence>
<sequence>NTTFSIVILWTVILFASQFIPPLLVAGMLRLDESGSSTLASLPLVPRDQAKGKLIIMLLIQGISLSLIAIVLTILTRSAGVLLLILGTIPISWTLLLFVFEMNIRLFGRLKYKYVLEEINSRHKVLKWISIVGADIGVCIFIFILGITFFFTLGIIPTA</sequence>
<feature type="transmembrane region" description="Helical" evidence="1">
    <location>
        <begin position="54"/>
        <end position="75"/>
    </location>
</feature>
<name>X1DM52_9ZZZZ</name>
<proteinExistence type="predicted"/>
<feature type="transmembrane region" description="Helical" evidence="1">
    <location>
        <begin position="81"/>
        <end position="104"/>
    </location>
</feature>
<dbReference type="EMBL" id="BART01019889">
    <property type="protein sequence ID" value="GAG97476.1"/>
    <property type="molecule type" value="Genomic_DNA"/>
</dbReference>
<accession>X1DM52</accession>
<organism evidence="2">
    <name type="scientific">marine sediment metagenome</name>
    <dbReference type="NCBI Taxonomy" id="412755"/>
    <lineage>
        <taxon>unclassified sequences</taxon>
        <taxon>metagenomes</taxon>
        <taxon>ecological metagenomes</taxon>
    </lineage>
</organism>
<gene>
    <name evidence="2" type="ORF">S01H4_37085</name>
</gene>
<feature type="non-terminal residue" evidence="2">
    <location>
        <position position="1"/>
    </location>
</feature>
<comment type="caution">
    <text evidence="2">The sequence shown here is derived from an EMBL/GenBank/DDBJ whole genome shotgun (WGS) entry which is preliminary data.</text>
</comment>
<evidence type="ECO:0000313" key="2">
    <source>
        <dbReference type="EMBL" id="GAG97476.1"/>
    </source>
</evidence>
<keyword evidence="1" id="KW-0472">Membrane</keyword>
<keyword evidence="1" id="KW-0812">Transmembrane</keyword>
<dbReference type="AlphaFoldDB" id="X1DM52"/>